<evidence type="ECO:0000256" key="4">
    <source>
        <dbReference type="SAM" id="MobiDB-lite"/>
    </source>
</evidence>
<dbReference type="PATRIC" id="fig|36849.3.peg.1050"/>
<dbReference type="PANTHER" id="PTHR32089">
    <property type="entry name" value="METHYL-ACCEPTING CHEMOTAXIS PROTEIN MCPB"/>
    <property type="match status" value="1"/>
</dbReference>
<dbReference type="SMART" id="SM00283">
    <property type="entry name" value="MA"/>
    <property type="match status" value="1"/>
</dbReference>
<dbReference type="PRINTS" id="PR00260">
    <property type="entry name" value="CHEMTRNSDUCR"/>
</dbReference>
<dbReference type="PANTHER" id="PTHR32089:SF112">
    <property type="entry name" value="LYSOZYME-LIKE PROTEIN-RELATED"/>
    <property type="match status" value="1"/>
</dbReference>
<feature type="region of interest" description="Disordered" evidence="4">
    <location>
        <begin position="522"/>
        <end position="543"/>
    </location>
</feature>
<evidence type="ECO:0000256" key="2">
    <source>
        <dbReference type="ARBA" id="ARBA00029447"/>
    </source>
</evidence>
<protein>
    <submittedName>
        <fullName evidence="8">Methyl-accepting chemotaxis protein 4</fullName>
    </submittedName>
</protein>
<dbReference type="STRING" id="36849.OXPF_09830"/>
<feature type="transmembrane region" description="Helical" evidence="5">
    <location>
        <begin position="7"/>
        <end position="30"/>
    </location>
</feature>
<dbReference type="InterPro" id="IPR024478">
    <property type="entry name" value="HlyB_4HB_MCP"/>
</dbReference>
<dbReference type="GO" id="GO:0016020">
    <property type="term" value="C:membrane"/>
    <property type="evidence" value="ECO:0007669"/>
    <property type="project" value="InterPro"/>
</dbReference>
<evidence type="ECO:0000256" key="1">
    <source>
        <dbReference type="ARBA" id="ARBA00023224"/>
    </source>
</evidence>
<evidence type="ECO:0000313" key="9">
    <source>
        <dbReference type="Proteomes" id="UP000050326"/>
    </source>
</evidence>
<dbReference type="CDD" id="cd06225">
    <property type="entry name" value="HAMP"/>
    <property type="match status" value="1"/>
</dbReference>
<dbReference type="AlphaFoldDB" id="A0A0P8WT00"/>
<evidence type="ECO:0000256" key="3">
    <source>
        <dbReference type="PROSITE-ProRule" id="PRU00284"/>
    </source>
</evidence>
<dbReference type="GO" id="GO:0004888">
    <property type="term" value="F:transmembrane signaling receptor activity"/>
    <property type="evidence" value="ECO:0007669"/>
    <property type="project" value="InterPro"/>
</dbReference>
<dbReference type="InterPro" id="IPR003660">
    <property type="entry name" value="HAMP_dom"/>
</dbReference>
<dbReference type="GO" id="GO:0006935">
    <property type="term" value="P:chemotaxis"/>
    <property type="evidence" value="ECO:0007669"/>
    <property type="project" value="InterPro"/>
</dbReference>
<dbReference type="EMBL" id="LKET01000021">
    <property type="protein sequence ID" value="KPU45749.1"/>
    <property type="molecule type" value="Genomic_DNA"/>
</dbReference>
<sequence length="563" mass="61439">MFKNLKIANTIILVFLISCISLLLIGFLGYSNMKKINENVTVMYDKGLTPVMQIEDVRNSVLSIRIDVLTMLDTKYTADIADHITNNHNKVNELIGQLEASGLDDQSLGYINEFKAKYNEYIRSWGTIKSYLSGGMKPNEAEKLTFGNLGSQATSHLDSLFIHYQENAQNLKSQSDTLYSSGIMQFAFIFFASVVVIFLITLPIVGVVKGTLKEMNTGLMKVAQGDFTITLDTQGRNELGVMKKSLANTIKSISAMLISIKEGFQAAQDQSEKLTSISKEMSASSQQIADTIQYIASGTGQQAENLIHITNTVNGFGMEVEEIAMAIDDVDKRAKEINTMAENSNTGLNSLVSSIEEIKESFDDVCNKISALGTSIKQINDITVIINSIADQTNLLALNAAIEAARAGEAGRGFSVVADEIRKLAEQSKNSSSGIGKLTDSISKETIEVINTTQDVSEVLENQLESINVTLHSFKQIISSVENMLPKINNVNSSANMINTQKDDIISMIRKASNLAEEASSATEEIAASSQQMNASSEEVAETAQKLNNMSSNLSVEIEKFKL</sequence>
<organism evidence="8 9">
    <name type="scientific">Oxobacter pfennigii</name>
    <dbReference type="NCBI Taxonomy" id="36849"/>
    <lineage>
        <taxon>Bacteria</taxon>
        <taxon>Bacillati</taxon>
        <taxon>Bacillota</taxon>
        <taxon>Clostridia</taxon>
        <taxon>Eubacteriales</taxon>
        <taxon>Clostridiaceae</taxon>
        <taxon>Oxobacter</taxon>
    </lineage>
</organism>
<dbReference type="GO" id="GO:0007165">
    <property type="term" value="P:signal transduction"/>
    <property type="evidence" value="ECO:0007669"/>
    <property type="project" value="UniProtKB-KW"/>
</dbReference>
<keyword evidence="5" id="KW-1133">Transmembrane helix</keyword>
<dbReference type="RefSeq" id="WP_054874076.1">
    <property type="nucleotide sequence ID" value="NZ_LKET01000021.1"/>
</dbReference>
<keyword evidence="9" id="KW-1185">Reference proteome</keyword>
<dbReference type="Pfam" id="PF12729">
    <property type="entry name" value="4HB_MCP_1"/>
    <property type="match status" value="1"/>
</dbReference>
<accession>A0A0P8WT00</accession>
<keyword evidence="5" id="KW-0812">Transmembrane</keyword>
<feature type="domain" description="HAMP" evidence="7">
    <location>
        <begin position="206"/>
        <end position="258"/>
    </location>
</feature>
<dbReference type="SUPFAM" id="SSF58104">
    <property type="entry name" value="Methyl-accepting chemotaxis protein (MCP) signaling domain"/>
    <property type="match status" value="1"/>
</dbReference>
<feature type="transmembrane region" description="Helical" evidence="5">
    <location>
        <begin position="183"/>
        <end position="208"/>
    </location>
</feature>
<reference evidence="8 9" key="1">
    <citation type="submission" date="2015-09" db="EMBL/GenBank/DDBJ databases">
        <title>Genome sequence of Oxobacter pfennigii DSM 3222.</title>
        <authorList>
            <person name="Poehlein A."/>
            <person name="Bengelsdorf F.R."/>
            <person name="Schiel-Bengelsdorf B."/>
            <person name="Duerre P."/>
            <person name="Daniel R."/>
        </authorList>
    </citation>
    <scope>NUCLEOTIDE SEQUENCE [LARGE SCALE GENOMIC DNA]</scope>
    <source>
        <strain evidence="8 9">DSM 3222</strain>
    </source>
</reference>
<dbReference type="Gene3D" id="1.10.287.950">
    <property type="entry name" value="Methyl-accepting chemotaxis protein"/>
    <property type="match status" value="1"/>
</dbReference>
<dbReference type="Proteomes" id="UP000050326">
    <property type="component" value="Unassembled WGS sequence"/>
</dbReference>
<comment type="similarity">
    <text evidence="2">Belongs to the methyl-accepting chemotaxis (MCP) protein family.</text>
</comment>
<gene>
    <name evidence="8" type="primary">mcp4_2</name>
    <name evidence="8" type="ORF">OXPF_09830</name>
</gene>
<evidence type="ECO:0000256" key="5">
    <source>
        <dbReference type="SAM" id="Phobius"/>
    </source>
</evidence>
<dbReference type="PROSITE" id="PS50111">
    <property type="entry name" value="CHEMOTAXIS_TRANSDUC_2"/>
    <property type="match status" value="1"/>
</dbReference>
<keyword evidence="1 3" id="KW-0807">Transducer</keyword>
<comment type="caution">
    <text evidence="8">The sequence shown here is derived from an EMBL/GenBank/DDBJ whole genome shotgun (WGS) entry which is preliminary data.</text>
</comment>
<name>A0A0P8WT00_9CLOT</name>
<dbReference type="Pfam" id="PF00015">
    <property type="entry name" value="MCPsignal"/>
    <property type="match status" value="1"/>
</dbReference>
<evidence type="ECO:0000259" key="6">
    <source>
        <dbReference type="PROSITE" id="PS50111"/>
    </source>
</evidence>
<evidence type="ECO:0000259" key="7">
    <source>
        <dbReference type="PROSITE" id="PS50885"/>
    </source>
</evidence>
<dbReference type="OrthoDB" id="369336at2"/>
<evidence type="ECO:0000313" key="8">
    <source>
        <dbReference type="EMBL" id="KPU45749.1"/>
    </source>
</evidence>
<proteinExistence type="inferred from homology"/>
<keyword evidence="5" id="KW-0472">Membrane</keyword>
<feature type="domain" description="Methyl-accepting transducer" evidence="6">
    <location>
        <begin position="277"/>
        <end position="527"/>
    </location>
</feature>
<dbReference type="PROSITE" id="PS50885">
    <property type="entry name" value="HAMP"/>
    <property type="match status" value="1"/>
</dbReference>
<dbReference type="PROSITE" id="PS51257">
    <property type="entry name" value="PROKAR_LIPOPROTEIN"/>
    <property type="match status" value="1"/>
</dbReference>
<dbReference type="InterPro" id="IPR004089">
    <property type="entry name" value="MCPsignal_dom"/>
</dbReference>
<dbReference type="InterPro" id="IPR004090">
    <property type="entry name" value="Chemotax_Me-accpt_rcpt"/>
</dbReference>